<organism evidence="1 2">
    <name type="scientific">Anaerocolumna chitinilytica</name>
    <dbReference type="NCBI Taxonomy" id="1727145"/>
    <lineage>
        <taxon>Bacteria</taxon>
        <taxon>Bacillati</taxon>
        <taxon>Bacillota</taxon>
        <taxon>Clostridia</taxon>
        <taxon>Lachnospirales</taxon>
        <taxon>Lachnospiraceae</taxon>
        <taxon>Anaerocolumna</taxon>
    </lineage>
</organism>
<accession>A0A7I8DK14</accession>
<reference evidence="1 2" key="1">
    <citation type="submission" date="2020-08" db="EMBL/GenBank/DDBJ databases">
        <title>Draft genome sequencing of an Anaerocolumna strain isolated from anoxic soil subjected to BSD treatment.</title>
        <authorList>
            <person name="Uek A."/>
            <person name="Tonouchi A."/>
        </authorList>
    </citation>
    <scope>NUCLEOTIDE SEQUENCE [LARGE SCALE GENOMIC DNA]</scope>
    <source>
        <strain evidence="1 2">CTTW</strain>
    </source>
</reference>
<protein>
    <submittedName>
        <fullName evidence="1">Uncharacterized protein</fullName>
    </submittedName>
</protein>
<dbReference type="EMBL" id="AP023368">
    <property type="protein sequence ID" value="BCJ98803.1"/>
    <property type="molecule type" value="Genomic_DNA"/>
</dbReference>
<name>A0A7I8DK14_9FIRM</name>
<dbReference type="Proteomes" id="UP000515703">
    <property type="component" value="Chromosome"/>
</dbReference>
<proteinExistence type="predicted"/>
<evidence type="ECO:0000313" key="1">
    <source>
        <dbReference type="EMBL" id="BCJ98803.1"/>
    </source>
</evidence>
<sequence length="83" mass="9448">MPLNFIDELIVSTADLLAVIQIFFRKTSVPKITSGEKHYYFSPEAIKILLESTYTLLHSIKGYGSYELVAVETEEVRIVIKIL</sequence>
<dbReference type="KEGG" id="acht:bsdcttw_18440"/>
<dbReference type="AlphaFoldDB" id="A0A7I8DK14"/>
<evidence type="ECO:0000313" key="2">
    <source>
        <dbReference type="Proteomes" id="UP000515703"/>
    </source>
</evidence>
<reference evidence="1 2" key="2">
    <citation type="submission" date="2020-08" db="EMBL/GenBank/DDBJ databases">
        <authorList>
            <person name="Ueki A."/>
            <person name="Tonouchi A."/>
        </authorList>
    </citation>
    <scope>NUCLEOTIDE SEQUENCE [LARGE SCALE GENOMIC DNA]</scope>
    <source>
        <strain evidence="1 2">CTTW</strain>
    </source>
</reference>
<gene>
    <name evidence="1" type="ORF">bsdcttw_18440</name>
</gene>
<keyword evidence="2" id="KW-1185">Reference proteome</keyword>